<proteinExistence type="predicted"/>
<dbReference type="Proteomes" id="UP001066276">
    <property type="component" value="Chromosome 3_2"/>
</dbReference>
<evidence type="ECO:0000313" key="2">
    <source>
        <dbReference type="Proteomes" id="UP001066276"/>
    </source>
</evidence>
<keyword evidence="2" id="KW-1185">Reference proteome</keyword>
<protein>
    <submittedName>
        <fullName evidence="1">Uncharacterized protein</fullName>
    </submittedName>
</protein>
<sequence length="78" mass="8380">MSQPGDAPGVASKAVFGLEKLEEHTVAQLKQFCKDLACPVKSSTREEELQKTLSAWVAAKEAGGHTEEEIEGEEVPVV</sequence>
<accession>A0AAV7TZX3</accession>
<reference evidence="1" key="1">
    <citation type="journal article" date="2022" name="bioRxiv">
        <title>Sequencing and chromosome-scale assembly of the giantPleurodeles waltlgenome.</title>
        <authorList>
            <person name="Brown T."/>
            <person name="Elewa A."/>
            <person name="Iarovenko S."/>
            <person name="Subramanian E."/>
            <person name="Araus A.J."/>
            <person name="Petzold A."/>
            <person name="Susuki M."/>
            <person name="Suzuki K.-i.T."/>
            <person name="Hayashi T."/>
            <person name="Toyoda A."/>
            <person name="Oliveira C."/>
            <person name="Osipova E."/>
            <person name="Leigh N.D."/>
            <person name="Simon A."/>
            <person name="Yun M.H."/>
        </authorList>
    </citation>
    <scope>NUCLEOTIDE SEQUENCE</scope>
    <source>
        <strain evidence="1">20211129_DDA</strain>
        <tissue evidence="1">Liver</tissue>
    </source>
</reference>
<evidence type="ECO:0000313" key="1">
    <source>
        <dbReference type="EMBL" id="KAJ1182053.1"/>
    </source>
</evidence>
<organism evidence="1 2">
    <name type="scientific">Pleurodeles waltl</name>
    <name type="common">Iberian ribbed newt</name>
    <dbReference type="NCBI Taxonomy" id="8319"/>
    <lineage>
        <taxon>Eukaryota</taxon>
        <taxon>Metazoa</taxon>
        <taxon>Chordata</taxon>
        <taxon>Craniata</taxon>
        <taxon>Vertebrata</taxon>
        <taxon>Euteleostomi</taxon>
        <taxon>Amphibia</taxon>
        <taxon>Batrachia</taxon>
        <taxon>Caudata</taxon>
        <taxon>Salamandroidea</taxon>
        <taxon>Salamandridae</taxon>
        <taxon>Pleurodelinae</taxon>
        <taxon>Pleurodeles</taxon>
    </lineage>
</organism>
<dbReference type="AlphaFoldDB" id="A0AAV7TZX3"/>
<comment type="caution">
    <text evidence="1">The sequence shown here is derived from an EMBL/GenBank/DDBJ whole genome shotgun (WGS) entry which is preliminary data.</text>
</comment>
<gene>
    <name evidence="1" type="ORF">NDU88_007249</name>
</gene>
<dbReference type="EMBL" id="JANPWB010000006">
    <property type="protein sequence ID" value="KAJ1182053.1"/>
    <property type="molecule type" value="Genomic_DNA"/>
</dbReference>
<name>A0AAV7TZX3_PLEWA</name>